<dbReference type="InterPro" id="IPR001647">
    <property type="entry name" value="HTH_TetR"/>
</dbReference>
<dbReference type="EMBL" id="RJSE01000007">
    <property type="protein sequence ID" value="RNL62857.1"/>
    <property type="molecule type" value="Genomic_DNA"/>
</dbReference>
<evidence type="ECO:0000259" key="5">
    <source>
        <dbReference type="PROSITE" id="PS50977"/>
    </source>
</evidence>
<accession>A0A3N0CHC6</accession>
<evidence type="ECO:0000313" key="6">
    <source>
        <dbReference type="EMBL" id="RNL62857.1"/>
    </source>
</evidence>
<dbReference type="PANTHER" id="PTHR30055:SF234">
    <property type="entry name" value="HTH-TYPE TRANSCRIPTIONAL REGULATOR BETI"/>
    <property type="match status" value="1"/>
</dbReference>
<dbReference type="SUPFAM" id="SSF46689">
    <property type="entry name" value="Homeodomain-like"/>
    <property type="match status" value="1"/>
</dbReference>
<keyword evidence="3" id="KW-0804">Transcription</keyword>
<evidence type="ECO:0000256" key="3">
    <source>
        <dbReference type="ARBA" id="ARBA00023163"/>
    </source>
</evidence>
<organism evidence="6 7">
    <name type="scientific">Nocardioides marmoriginsengisoli</name>
    <dbReference type="NCBI Taxonomy" id="661483"/>
    <lineage>
        <taxon>Bacteria</taxon>
        <taxon>Bacillati</taxon>
        <taxon>Actinomycetota</taxon>
        <taxon>Actinomycetes</taxon>
        <taxon>Propionibacteriales</taxon>
        <taxon>Nocardioidaceae</taxon>
        <taxon>Nocardioides</taxon>
    </lineage>
</organism>
<evidence type="ECO:0000313" key="7">
    <source>
        <dbReference type="Proteomes" id="UP000267128"/>
    </source>
</evidence>
<dbReference type="PANTHER" id="PTHR30055">
    <property type="entry name" value="HTH-TYPE TRANSCRIPTIONAL REGULATOR RUTR"/>
    <property type="match status" value="1"/>
</dbReference>
<protein>
    <submittedName>
        <fullName evidence="6">TetR/AcrR family transcriptional regulator</fullName>
    </submittedName>
</protein>
<dbReference type="GO" id="GO:0003700">
    <property type="term" value="F:DNA-binding transcription factor activity"/>
    <property type="evidence" value="ECO:0007669"/>
    <property type="project" value="TreeGrafter"/>
</dbReference>
<comment type="caution">
    <text evidence="6">The sequence shown here is derived from an EMBL/GenBank/DDBJ whole genome shotgun (WGS) entry which is preliminary data.</text>
</comment>
<dbReference type="Proteomes" id="UP000267128">
    <property type="component" value="Unassembled WGS sequence"/>
</dbReference>
<dbReference type="GO" id="GO:0000976">
    <property type="term" value="F:transcription cis-regulatory region binding"/>
    <property type="evidence" value="ECO:0007669"/>
    <property type="project" value="TreeGrafter"/>
</dbReference>
<feature type="domain" description="HTH tetR-type" evidence="5">
    <location>
        <begin position="1"/>
        <end position="48"/>
    </location>
</feature>
<dbReference type="SUPFAM" id="SSF48498">
    <property type="entry name" value="Tetracyclin repressor-like, C-terminal domain"/>
    <property type="match status" value="1"/>
</dbReference>
<dbReference type="PROSITE" id="PS50977">
    <property type="entry name" value="HTH_TETR_2"/>
    <property type="match status" value="1"/>
</dbReference>
<keyword evidence="1" id="KW-0805">Transcription regulation</keyword>
<evidence type="ECO:0000256" key="1">
    <source>
        <dbReference type="ARBA" id="ARBA00023015"/>
    </source>
</evidence>
<dbReference type="Gene3D" id="1.10.357.10">
    <property type="entry name" value="Tetracycline Repressor, domain 2"/>
    <property type="match status" value="1"/>
</dbReference>
<dbReference type="Pfam" id="PF00440">
    <property type="entry name" value="TetR_N"/>
    <property type="match status" value="1"/>
</dbReference>
<gene>
    <name evidence="6" type="ORF">EFK50_14075</name>
</gene>
<name>A0A3N0CHC6_9ACTN</name>
<reference evidence="6 7" key="1">
    <citation type="submission" date="2018-11" db="EMBL/GenBank/DDBJ databases">
        <authorList>
            <person name="Li F."/>
        </authorList>
    </citation>
    <scope>NUCLEOTIDE SEQUENCE [LARGE SCALE GENOMIC DNA]</scope>
    <source>
        <strain evidence="6 7">Gsoil 097</strain>
    </source>
</reference>
<feature type="DNA-binding region" description="H-T-H motif" evidence="4">
    <location>
        <begin position="11"/>
        <end position="30"/>
    </location>
</feature>
<keyword evidence="2 4" id="KW-0238">DNA-binding</keyword>
<sequence>MIAQHGYNAVTIRTVAEQAGLSKTGVVHHFASKQELLTEALARRDEWGADETGLDEPATFFDRLRESLVGDVAARGLIELYVRLLAESAQPGTAAHDFFTLRYKGADERGVAIWRQLQDAGRCPQGIDAHLLSVILMSLLDGLQMRLLYDPSIDITSVIDALQILVEGAAEAEFVRDVSPASRA</sequence>
<dbReference type="InterPro" id="IPR050109">
    <property type="entry name" value="HTH-type_TetR-like_transc_reg"/>
</dbReference>
<dbReference type="InterPro" id="IPR009057">
    <property type="entry name" value="Homeodomain-like_sf"/>
</dbReference>
<evidence type="ECO:0000256" key="2">
    <source>
        <dbReference type="ARBA" id="ARBA00023125"/>
    </source>
</evidence>
<evidence type="ECO:0000256" key="4">
    <source>
        <dbReference type="PROSITE-ProRule" id="PRU00335"/>
    </source>
</evidence>
<keyword evidence="7" id="KW-1185">Reference proteome</keyword>
<dbReference type="InterPro" id="IPR036271">
    <property type="entry name" value="Tet_transcr_reg_TetR-rel_C_sf"/>
</dbReference>
<dbReference type="AlphaFoldDB" id="A0A3N0CHC6"/>
<proteinExistence type="predicted"/>